<comment type="subcellular location">
    <subcellularLocation>
        <location evidence="1">Nucleus</location>
    </subcellularLocation>
</comment>
<dbReference type="Proteomes" id="UP000242715">
    <property type="component" value="Unassembled WGS sequence"/>
</dbReference>
<evidence type="ECO:0000256" key="4">
    <source>
        <dbReference type="ARBA" id="ARBA00023242"/>
    </source>
</evidence>
<dbReference type="GO" id="GO:0000724">
    <property type="term" value="P:double-strand break repair via homologous recombination"/>
    <property type="evidence" value="ECO:0007669"/>
    <property type="project" value="UniProtKB-ARBA"/>
</dbReference>
<dbReference type="Gene3D" id="3.30.1120.90">
    <property type="entry name" value="Nucleosome assembly protein"/>
    <property type="match status" value="1"/>
</dbReference>
<dbReference type="InterPro" id="IPR002164">
    <property type="entry name" value="NAP_family"/>
</dbReference>
<dbReference type="PANTHER" id="PTHR11875">
    <property type="entry name" value="TESTIS-SPECIFIC Y-ENCODED PROTEIN"/>
    <property type="match status" value="1"/>
</dbReference>
<dbReference type="AlphaFoldDB" id="A0A2Z6MV58"/>
<dbReference type="EMBL" id="DF973255">
    <property type="protein sequence ID" value="GAU22839.1"/>
    <property type="molecule type" value="Genomic_DNA"/>
</dbReference>
<reference evidence="8" key="1">
    <citation type="journal article" date="2017" name="Front. Plant Sci.">
        <title>Climate Clever Clovers: New Paradigm to Reduce the Environmental Footprint of Ruminants by Breeding Low Methanogenic Forages Utilizing Haplotype Variation.</title>
        <authorList>
            <person name="Kaur P."/>
            <person name="Appels R."/>
            <person name="Bayer P.E."/>
            <person name="Keeble-Gagnere G."/>
            <person name="Wang J."/>
            <person name="Hirakawa H."/>
            <person name="Shirasawa K."/>
            <person name="Vercoe P."/>
            <person name="Stefanova K."/>
            <person name="Durmic Z."/>
            <person name="Nichols P."/>
            <person name="Revell C."/>
            <person name="Isobe S.N."/>
            <person name="Edwards D."/>
            <person name="Erskine W."/>
        </authorList>
    </citation>
    <scope>NUCLEOTIDE SEQUENCE [LARGE SCALE GENOMIC DNA]</scope>
    <source>
        <strain evidence="8">cv. Daliak</strain>
    </source>
</reference>
<accession>A0A2Z6MV58</accession>
<dbReference type="InterPro" id="IPR044730">
    <property type="entry name" value="RNase_H-like_dom_plant"/>
</dbReference>
<dbReference type="GO" id="GO:0042393">
    <property type="term" value="F:histone binding"/>
    <property type="evidence" value="ECO:0007669"/>
    <property type="project" value="UniProtKB-ARBA"/>
</dbReference>
<evidence type="ECO:0000313" key="7">
    <source>
        <dbReference type="EMBL" id="GAU22839.1"/>
    </source>
</evidence>
<evidence type="ECO:0000313" key="8">
    <source>
        <dbReference type="Proteomes" id="UP000242715"/>
    </source>
</evidence>
<dbReference type="GO" id="GO:0006334">
    <property type="term" value="P:nucleosome assembly"/>
    <property type="evidence" value="ECO:0007669"/>
    <property type="project" value="InterPro"/>
</dbReference>
<dbReference type="SUPFAM" id="SSF143113">
    <property type="entry name" value="NAP-like"/>
    <property type="match status" value="1"/>
</dbReference>
<feature type="domain" description="RNase H type-1" evidence="6">
    <location>
        <begin position="229"/>
        <end position="358"/>
    </location>
</feature>
<proteinExistence type="inferred from homology"/>
<gene>
    <name evidence="7" type="ORF">TSUD_282060</name>
</gene>
<evidence type="ECO:0000256" key="5">
    <source>
        <dbReference type="RuleBase" id="RU003876"/>
    </source>
</evidence>
<dbReference type="GO" id="GO:0005634">
    <property type="term" value="C:nucleus"/>
    <property type="evidence" value="ECO:0007669"/>
    <property type="project" value="UniProtKB-SubCell"/>
</dbReference>
<dbReference type="InterPro" id="IPR012337">
    <property type="entry name" value="RNaseH-like_sf"/>
</dbReference>
<dbReference type="Pfam" id="PF00956">
    <property type="entry name" value="NAP"/>
    <property type="match status" value="1"/>
</dbReference>
<dbReference type="InterPro" id="IPR036397">
    <property type="entry name" value="RNaseH_sf"/>
</dbReference>
<dbReference type="FunFam" id="3.30.1120.90:FF:000005">
    <property type="entry name" value="Nucleosome assembly protein11"/>
    <property type="match status" value="1"/>
</dbReference>
<dbReference type="InterPro" id="IPR002156">
    <property type="entry name" value="RNaseH_domain"/>
</dbReference>
<organism evidence="7 8">
    <name type="scientific">Trifolium subterraneum</name>
    <name type="common">Subterranean clover</name>
    <dbReference type="NCBI Taxonomy" id="3900"/>
    <lineage>
        <taxon>Eukaryota</taxon>
        <taxon>Viridiplantae</taxon>
        <taxon>Streptophyta</taxon>
        <taxon>Embryophyta</taxon>
        <taxon>Tracheophyta</taxon>
        <taxon>Spermatophyta</taxon>
        <taxon>Magnoliopsida</taxon>
        <taxon>eudicotyledons</taxon>
        <taxon>Gunneridae</taxon>
        <taxon>Pentapetalae</taxon>
        <taxon>rosids</taxon>
        <taxon>fabids</taxon>
        <taxon>Fabales</taxon>
        <taxon>Fabaceae</taxon>
        <taxon>Papilionoideae</taxon>
        <taxon>50 kb inversion clade</taxon>
        <taxon>NPAAA clade</taxon>
        <taxon>Hologalegina</taxon>
        <taxon>IRL clade</taxon>
        <taxon>Trifolieae</taxon>
        <taxon>Trifolium</taxon>
    </lineage>
</organism>
<dbReference type="SUPFAM" id="SSF53098">
    <property type="entry name" value="Ribonuclease H-like"/>
    <property type="match status" value="1"/>
</dbReference>
<dbReference type="InterPro" id="IPR037231">
    <property type="entry name" value="NAP-like_sf"/>
</dbReference>
<comment type="similarity">
    <text evidence="2 5">Belongs to the nucleosome assembly protein (NAP) family.</text>
</comment>
<evidence type="ECO:0000259" key="6">
    <source>
        <dbReference type="PROSITE" id="PS50879"/>
    </source>
</evidence>
<keyword evidence="4" id="KW-0539">Nucleus</keyword>
<dbReference type="Pfam" id="PF13456">
    <property type="entry name" value="RVT_3"/>
    <property type="match status" value="1"/>
</dbReference>
<dbReference type="GO" id="GO:0004523">
    <property type="term" value="F:RNA-DNA hybrid ribonuclease activity"/>
    <property type="evidence" value="ECO:0007669"/>
    <property type="project" value="InterPro"/>
</dbReference>
<dbReference type="Gene3D" id="3.30.420.10">
    <property type="entry name" value="Ribonuclease H-like superfamily/Ribonuclease H"/>
    <property type="match status" value="1"/>
</dbReference>
<evidence type="ECO:0000256" key="2">
    <source>
        <dbReference type="ARBA" id="ARBA00009947"/>
    </source>
</evidence>
<keyword evidence="8" id="KW-1185">Reference proteome</keyword>
<dbReference type="GO" id="GO:0003676">
    <property type="term" value="F:nucleic acid binding"/>
    <property type="evidence" value="ECO:0007669"/>
    <property type="project" value="InterPro"/>
</dbReference>
<name>A0A2Z6MV58_TRISU</name>
<evidence type="ECO:0000256" key="3">
    <source>
        <dbReference type="ARBA" id="ARBA00023186"/>
    </source>
</evidence>
<keyword evidence="3" id="KW-0143">Chaperone</keyword>
<dbReference type="PROSITE" id="PS50879">
    <property type="entry name" value="RNASE_H_1"/>
    <property type="match status" value="1"/>
</dbReference>
<evidence type="ECO:0000256" key="1">
    <source>
        <dbReference type="ARBA" id="ARBA00004123"/>
    </source>
</evidence>
<sequence length="392" mass="44435">MKERYEIVNGVADVEGITNEVAVGEENKAAEGVPSFWLTALKNNRTLAEEITERDEEALKYLKDIKWCKLDKPYSFKLEFNFDSNPYFQNSVITKTYDIIEVDDSIVVKSTGTEIEWHPGKCLTHKFLKKPKKRSRNAKGIINTEKCESFFNFFNPPQIPEDDDDDDVEELQFLMECDYKIGSTIRGLIIPQVVSWFTGEADKWKSKSKSGSMSQPVPTKCSLHWKPPKLNFVKLNTDGACIDRKIAGCGGVIRGNQGEWLGGFAKKIGDCDAFTAELWGVLEGLCLVSRMGFANVEVSTDLQVVVEVLMNGRVQGFANYPLIRKIHNMINRDWNIEFMHEYREANKCADALARIGCSLKHKVTFFRECPDNVKEFLLADELGIVSPRLMAS</sequence>
<dbReference type="CDD" id="cd06222">
    <property type="entry name" value="RNase_H_like"/>
    <property type="match status" value="1"/>
</dbReference>
<dbReference type="OrthoDB" id="27325at2759"/>
<protein>
    <recommendedName>
        <fullName evidence="6">RNase H type-1 domain-containing protein</fullName>
    </recommendedName>
</protein>